<evidence type="ECO:0000256" key="4">
    <source>
        <dbReference type="ARBA" id="ARBA00023163"/>
    </source>
</evidence>
<evidence type="ECO:0000313" key="8">
    <source>
        <dbReference type="EMBL" id="KAK9845451.1"/>
    </source>
</evidence>
<feature type="region of interest" description="Disordered" evidence="6">
    <location>
        <begin position="521"/>
        <end position="561"/>
    </location>
</feature>
<keyword evidence="9" id="KW-1185">Reference proteome</keyword>
<dbReference type="AlphaFoldDB" id="A0AAW1SIF6"/>
<dbReference type="CDD" id="cd00018">
    <property type="entry name" value="AP2"/>
    <property type="match status" value="1"/>
</dbReference>
<keyword evidence="3" id="KW-0238">DNA-binding</keyword>
<evidence type="ECO:0000256" key="1">
    <source>
        <dbReference type="ARBA" id="ARBA00004123"/>
    </source>
</evidence>
<dbReference type="PANTHER" id="PTHR31677:SF228">
    <property type="entry name" value="ETHYLENE-RESPONSIVE TRANSCRIPTION FACTOR 10-RELATED"/>
    <property type="match status" value="1"/>
</dbReference>
<organism evidence="8 9">
    <name type="scientific">Elliptochloris bilobata</name>
    <dbReference type="NCBI Taxonomy" id="381761"/>
    <lineage>
        <taxon>Eukaryota</taxon>
        <taxon>Viridiplantae</taxon>
        <taxon>Chlorophyta</taxon>
        <taxon>core chlorophytes</taxon>
        <taxon>Trebouxiophyceae</taxon>
        <taxon>Trebouxiophyceae incertae sedis</taxon>
        <taxon>Elliptochloris clade</taxon>
        <taxon>Elliptochloris</taxon>
    </lineage>
</organism>
<keyword evidence="5" id="KW-0539">Nucleus</keyword>
<feature type="compositionally biased region" description="Low complexity" evidence="6">
    <location>
        <begin position="429"/>
        <end position="447"/>
    </location>
</feature>
<feature type="compositionally biased region" description="Low complexity" evidence="6">
    <location>
        <begin position="530"/>
        <end position="548"/>
    </location>
</feature>
<feature type="compositionally biased region" description="Gly residues" evidence="6">
    <location>
        <begin position="855"/>
        <end position="881"/>
    </location>
</feature>
<dbReference type="GO" id="GO:0003700">
    <property type="term" value="F:DNA-binding transcription factor activity"/>
    <property type="evidence" value="ECO:0007669"/>
    <property type="project" value="InterPro"/>
</dbReference>
<feature type="domain" description="AP2/ERF" evidence="7">
    <location>
        <begin position="596"/>
        <end position="664"/>
    </location>
</feature>
<keyword evidence="2" id="KW-0805">Transcription regulation</keyword>
<sequence>MEAQLSSGLLPAQQPTEAQGLPAEVGLPIPPALPPQPALPGQPQAETGAGDAAEALAALQGPQHDAAAAVAAAAAAAAIAAAGAAGAAPQAAVLPAAQGGVGRVPGMGRGSSLFRGVSKAGDKKRWRAMIQYNHEQHHIGYYDTAEEAARAYDRQAIEFMGGAAATNFPLSDYANGALADLSTEEMRNKRKRTSQFRGVSKAGAKWKATITANGSKLELGRFDTELEAAQAYDQAALDAWGLAAQLNLAAPGVPAVHGGAVGAQLMDTSMPLAGQLPGMMLHGDGGAAAAVAASQAAMAAGLPMHGTPVAGGMPGLLQGGVMRGARYMGVTPFGGKWQAKVEVDLGKFESAEEAARAHDRAAVWCLGLTATTNYPVTDALRPGPSDFVLAAANGAHIPYAPPAPHAAPPAAAEAFDGGEAAAAAAEAAAAAAAAQQQHDAEAQAAAHDPPPPDAAGGAMAATTDAAPYPIQGGDGAGAAEATAVMQLVALASAMAGATSNGGGASALLAYAAQLAAGPFPGAGGAEEEAPTMGEEAPAPMSAAAVEAGAGDGSTPEPMDASGGFAYEPAAAAAAVAAAAAAAAQSGLRDPHAAISAVVGPREPRRAKASFFQGLSKKFNRWKALIKINGKRKELASFPSEAKAARCYDLHATLAWGARARTNFNQLELLCDVDREARLIVDIAAEGGRTRDARTSQRRPSQVVADALQQRAQGGIDSSTQEGQAAHAALAAELGPRPASKRSRFRGVCSNWNRWRAQIYVAGRRRELGSFATEAEAARVYDLAAISMYGAENAATNFPVAEYTARLAAAGIAPPGTAAGAESDATAVLMAALANAVQEAPAGPEGSDAAPDAGNSGNGVGGDGADGSGGGGPGGADAGGGEMRAPAFLAQMMAATADVGAGAGAPPLS</sequence>
<comment type="caution">
    <text evidence="8">The sequence shown here is derived from an EMBL/GenBank/DDBJ whole genome shotgun (WGS) entry which is preliminary data.</text>
</comment>
<evidence type="ECO:0000256" key="5">
    <source>
        <dbReference type="ARBA" id="ARBA00023242"/>
    </source>
</evidence>
<comment type="subcellular location">
    <subcellularLocation>
        <location evidence="1">Nucleus</location>
    </subcellularLocation>
</comment>
<accession>A0AAW1SIF6</accession>
<protein>
    <recommendedName>
        <fullName evidence="7">AP2/ERF domain-containing protein</fullName>
    </recommendedName>
</protein>
<feature type="compositionally biased region" description="Low complexity" evidence="6">
    <location>
        <begin position="41"/>
        <end position="50"/>
    </location>
</feature>
<keyword evidence="4" id="KW-0804">Transcription</keyword>
<dbReference type="InterPro" id="IPR001471">
    <property type="entry name" value="AP2/ERF_dom"/>
</dbReference>
<feature type="domain" description="AP2/ERF" evidence="7">
    <location>
        <begin position="321"/>
        <end position="375"/>
    </location>
</feature>
<proteinExistence type="predicted"/>
<dbReference type="InterPro" id="IPR016177">
    <property type="entry name" value="DNA-bd_dom_sf"/>
</dbReference>
<feature type="region of interest" description="Disordered" evidence="6">
    <location>
        <begin position="429"/>
        <end position="459"/>
    </location>
</feature>
<dbReference type="Gene3D" id="3.30.730.10">
    <property type="entry name" value="AP2/ERF domain"/>
    <property type="match status" value="5"/>
</dbReference>
<feature type="domain" description="AP2/ERF" evidence="7">
    <location>
        <begin position="185"/>
        <end position="249"/>
    </location>
</feature>
<dbReference type="Proteomes" id="UP001445335">
    <property type="component" value="Unassembled WGS sequence"/>
</dbReference>
<reference evidence="8 9" key="1">
    <citation type="journal article" date="2024" name="Nat. Commun.">
        <title>Phylogenomics reveals the evolutionary origins of lichenization in chlorophyte algae.</title>
        <authorList>
            <person name="Puginier C."/>
            <person name="Libourel C."/>
            <person name="Otte J."/>
            <person name="Skaloud P."/>
            <person name="Haon M."/>
            <person name="Grisel S."/>
            <person name="Petersen M."/>
            <person name="Berrin J.G."/>
            <person name="Delaux P.M."/>
            <person name="Dal Grande F."/>
            <person name="Keller J."/>
        </authorList>
    </citation>
    <scope>NUCLEOTIDE SEQUENCE [LARGE SCALE GENOMIC DNA]</scope>
    <source>
        <strain evidence="8 9">SAG 245.80</strain>
    </source>
</reference>
<dbReference type="SUPFAM" id="SSF54171">
    <property type="entry name" value="DNA-binding domain"/>
    <property type="match status" value="5"/>
</dbReference>
<evidence type="ECO:0000313" key="9">
    <source>
        <dbReference type="Proteomes" id="UP001445335"/>
    </source>
</evidence>
<feature type="domain" description="AP2/ERF" evidence="7">
    <location>
        <begin position="743"/>
        <end position="798"/>
    </location>
</feature>
<feature type="region of interest" description="Disordered" evidence="6">
    <location>
        <begin position="838"/>
        <end position="881"/>
    </location>
</feature>
<feature type="region of interest" description="Disordered" evidence="6">
    <location>
        <begin position="22"/>
        <end position="50"/>
    </location>
</feature>
<evidence type="ECO:0000256" key="2">
    <source>
        <dbReference type="ARBA" id="ARBA00023015"/>
    </source>
</evidence>
<dbReference type="EMBL" id="JALJOU010000003">
    <property type="protein sequence ID" value="KAK9845451.1"/>
    <property type="molecule type" value="Genomic_DNA"/>
</dbReference>
<dbReference type="GO" id="GO:0003677">
    <property type="term" value="F:DNA binding"/>
    <property type="evidence" value="ECO:0007669"/>
    <property type="project" value="UniProtKB-KW"/>
</dbReference>
<dbReference type="SMART" id="SM00380">
    <property type="entry name" value="AP2"/>
    <property type="match status" value="5"/>
</dbReference>
<dbReference type="InterPro" id="IPR036955">
    <property type="entry name" value="AP2/ERF_dom_sf"/>
</dbReference>
<gene>
    <name evidence="8" type="ORF">WJX81_006742</name>
</gene>
<dbReference type="GO" id="GO:0005634">
    <property type="term" value="C:nucleus"/>
    <property type="evidence" value="ECO:0007669"/>
    <property type="project" value="UniProtKB-SubCell"/>
</dbReference>
<dbReference type="PANTHER" id="PTHR31677">
    <property type="entry name" value="AP2 DOMAIN CLASS TRANSCRIPTION FACTOR"/>
    <property type="match status" value="1"/>
</dbReference>
<evidence type="ECO:0000259" key="7">
    <source>
        <dbReference type="PROSITE" id="PS51032"/>
    </source>
</evidence>
<feature type="compositionally biased region" description="Pro residues" evidence="6">
    <location>
        <begin position="28"/>
        <end position="40"/>
    </location>
</feature>
<name>A0AAW1SIF6_9CHLO</name>
<dbReference type="PROSITE" id="PS51032">
    <property type="entry name" value="AP2_ERF"/>
    <property type="match status" value="5"/>
</dbReference>
<feature type="domain" description="AP2/ERF" evidence="7">
    <location>
        <begin position="113"/>
        <end position="169"/>
    </location>
</feature>
<evidence type="ECO:0000256" key="3">
    <source>
        <dbReference type="ARBA" id="ARBA00023125"/>
    </source>
</evidence>
<evidence type="ECO:0000256" key="6">
    <source>
        <dbReference type="SAM" id="MobiDB-lite"/>
    </source>
</evidence>